<protein>
    <submittedName>
        <fullName evidence="8">Uncharacterized protein</fullName>
    </submittedName>
</protein>
<evidence type="ECO:0000256" key="5">
    <source>
        <dbReference type="ARBA" id="ARBA00022801"/>
    </source>
</evidence>
<reference evidence="8 9" key="1">
    <citation type="submission" date="2022-09" db="EMBL/GenBank/DDBJ databases">
        <authorList>
            <person name="Palmer J.M."/>
        </authorList>
    </citation>
    <scope>NUCLEOTIDE SEQUENCE [LARGE SCALE GENOMIC DNA]</scope>
    <source>
        <strain evidence="8 9">DSM 7382</strain>
    </source>
</reference>
<proteinExistence type="inferred from homology"/>
<dbReference type="PANTHER" id="PTHR11802">
    <property type="entry name" value="SERINE PROTEASE FAMILY S10 SERINE CARBOXYPEPTIDASE"/>
    <property type="match status" value="1"/>
</dbReference>
<accession>A0AAW0G322</accession>
<dbReference type="InterPro" id="IPR001563">
    <property type="entry name" value="Peptidase_S10"/>
</dbReference>
<dbReference type="EMBL" id="JASBNA010000019">
    <property type="protein sequence ID" value="KAK7685714.1"/>
    <property type="molecule type" value="Genomic_DNA"/>
</dbReference>
<evidence type="ECO:0000256" key="2">
    <source>
        <dbReference type="ARBA" id="ARBA00022645"/>
    </source>
</evidence>
<name>A0AAW0G322_9APHY</name>
<comment type="caution">
    <text evidence="8">The sequence shown here is derived from an EMBL/GenBank/DDBJ whole genome shotgun (WGS) entry which is preliminary data.</text>
</comment>
<comment type="similarity">
    <text evidence="1">Belongs to the peptidase S10 family.</text>
</comment>
<evidence type="ECO:0000256" key="1">
    <source>
        <dbReference type="ARBA" id="ARBA00009431"/>
    </source>
</evidence>
<feature type="chain" id="PRO_5043732198" evidence="7">
    <location>
        <begin position="20"/>
        <end position="182"/>
    </location>
</feature>
<evidence type="ECO:0000313" key="8">
    <source>
        <dbReference type="EMBL" id="KAK7685714.1"/>
    </source>
</evidence>
<keyword evidence="2" id="KW-0121">Carboxypeptidase</keyword>
<feature type="signal peptide" evidence="7">
    <location>
        <begin position="1"/>
        <end position="19"/>
    </location>
</feature>
<dbReference type="PANTHER" id="PTHR11802:SF3">
    <property type="entry name" value="RETINOID-INDUCIBLE SERINE CARBOXYPEPTIDASE"/>
    <property type="match status" value="1"/>
</dbReference>
<dbReference type="InterPro" id="IPR029058">
    <property type="entry name" value="AB_hydrolase_fold"/>
</dbReference>
<evidence type="ECO:0000256" key="3">
    <source>
        <dbReference type="ARBA" id="ARBA00022670"/>
    </source>
</evidence>
<keyword evidence="9" id="KW-1185">Reference proteome</keyword>
<organism evidence="8 9">
    <name type="scientific">Cerrena zonata</name>
    <dbReference type="NCBI Taxonomy" id="2478898"/>
    <lineage>
        <taxon>Eukaryota</taxon>
        <taxon>Fungi</taxon>
        <taxon>Dikarya</taxon>
        <taxon>Basidiomycota</taxon>
        <taxon>Agaricomycotina</taxon>
        <taxon>Agaricomycetes</taxon>
        <taxon>Polyporales</taxon>
        <taxon>Cerrenaceae</taxon>
        <taxon>Cerrena</taxon>
    </lineage>
</organism>
<keyword evidence="4 7" id="KW-0732">Signal</keyword>
<keyword evidence="5" id="KW-0378">Hydrolase</keyword>
<gene>
    <name evidence="8" type="ORF">QCA50_011058</name>
</gene>
<evidence type="ECO:0000313" key="9">
    <source>
        <dbReference type="Proteomes" id="UP001385951"/>
    </source>
</evidence>
<dbReference type="Proteomes" id="UP001385951">
    <property type="component" value="Unassembled WGS sequence"/>
</dbReference>
<dbReference type="Pfam" id="PF00450">
    <property type="entry name" value="Peptidase_S10"/>
    <property type="match status" value="1"/>
</dbReference>
<sequence>MLGVALIVVGATLVVPSLSQNTTPSSWPHVYPGIPTGDYSPAWQDYFLVKGSLPNVTFDAGRSFAGNIGVNRAGHPNDTLFFWGYEHEEGSLTDDGNNAPWGIWLNGGPGSSSLLGFLFENGFIRINGDYSASPNLFSWNRLADYFWLDQPVGVGYATADADGFGTHAQCPLGRELSHLTSL</sequence>
<dbReference type="GO" id="GO:0004185">
    <property type="term" value="F:serine-type carboxypeptidase activity"/>
    <property type="evidence" value="ECO:0007669"/>
    <property type="project" value="InterPro"/>
</dbReference>
<evidence type="ECO:0000256" key="6">
    <source>
        <dbReference type="ARBA" id="ARBA00023180"/>
    </source>
</evidence>
<evidence type="ECO:0000256" key="7">
    <source>
        <dbReference type="SAM" id="SignalP"/>
    </source>
</evidence>
<evidence type="ECO:0000256" key="4">
    <source>
        <dbReference type="ARBA" id="ARBA00022729"/>
    </source>
</evidence>
<keyword evidence="6" id="KW-0325">Glycoprotein</keyword>
<dbReference type="AlphaFoldDB" id="A0AAW0G322"/>
<dbReference type="GO" id="GO:0006508">
    <property type="term" value="P:proteolysis"/>
    <property type="evidence" value="ECO:0007669"/>
    <property type="project" value="UniProtKB-KW"/>
</dbReference>
<dbReference type="Gene3D" id="3.40.50.1820">
    <property type="entry name" value="alpha/beta hydrolase"/>
    <property type="match status" value="1"/>
</dbReference>
<keyword evidence="3" id="KW-0645">Protease</keyword>
<dbReference type="SUPFAM" id="SSF53474">
    <property type="entry name" value="alpha/beta-Hydrolases"/>
    <property type="match status" value="1"/>
</dbReference>